<dbReference type="Proteomes" id="UP000295793">
    <property type="component" value="Unassembled WGS sequence"/>
</dbReference>
<evidence type="ECO:0000313" key="2">
    <source>
        <dbReference type="EMBL" id="TCS40767.1"/>
    </source>
</evidence>
<dbReference type="EMBL" id="SLZR01000008">
    <property type="protein sequence ID" value="TCS40767.1"/>
    <property type="molecule type" value="Genomic_DNA"/>
</dbReference>
<organism evidence="2 3">
    <name type="scientific">Reinekea marinisedimentorum</name>
    <dbReference type="NCBI Taxonomy" id="230495"/>
    <lineage>
        <taxon>Bacteria</taxon>
        <taxon>Pseudomonadati</taxon>
        <taxon>Pseudomonadota</taxon>
        <taxon>Gammaproteobacteria</taxon>
        <taxon>Oceanospirillales</taxon>
        <taxon>Saccharospirillaceae</taxon>
        <taxon>Reinekea</taxon>
    </lineage>
</organism>
<keyword evidence="1" id="KW-0472">Membrane</keyword>
<dbReference type="AlphaFoldDB" id="A0A4R3I4Q5"/>
<comment type="caution">
    <text evidence="2">The sequence shown here is derived from an EMBL/GenBank/DDBJ whole genome shotgun (WGS) entry which is preliminary data.</text>
</comment>
<feature type="transmembrane region" description="Helical" evidence="1">
    <location>
        <begin position="12"/>
        <end position="36"/>
    </location>
</feature>
<accession>A0A4R3I4Q5</accession>
<proteinExistence type="predicted"/>
<gene>
    <name evidence="2" type="ORF">BCF53_108132</name>
</gene>
<keyword evidence="1" id="KW-1133">Transmembrane helix</keyword>
<keyword evidence="3" id="KW-1185">Reference proteome</keyword>
<protein>
    <recommendedName>
        <fullName evidence="4">Nitrogen fixation protein FixH</fullName>
    </recommendedName>
</protein>
<name>A0A4R3I4Q5_9GAMM</name>
<evidence type="ECO:0000256" key="1">
    <source>
        <dbReference type="SAM" id="Phobius"/>
    </source>
</evidence>
<evidence type="ECO:0000313" key="3">
    <source>
        <dbReference type="Proteomes" id="UP000295793"/>
    </source>
</evidence>
<reference evidence="2 3" key="1">
    <citation type="submission" date="2019-03" db="EMBL/GenBank/DDBJ databases">
        <title>Genomic Encyclopedia of Archaeal and Bacterial Type Strains, Phase II (KMG-II): from individual species to whole genera.</title>
        <authorList>
            <person name="Goeker M."/>
        </authorList>
    </citation>
    <scope>NUCLEOTIDE SEQUENCE [LARGE SCALE GENOMIC DNA]</scope>
    <source>
        <strain evidence="2 3">DSM 15388</strain>
    </source>
</reference>
<evidence type="ECO:0008006" key="4">
    <source>
        <dbReference type="Google" id="ProtNLM"/>
    </source>
</evidence>
<keyword evidence="1" id="KW-0812">Transmembrane</keyword>
<dbReference type="OrthoDB" id="5295180at2"/>
<sequence length="168" mass="19252">MKEDSAPWYKQFWLWFILTPLLIVFAAGFSMLYIAIATDDGVVVDNYYKDGKAIVVRHEEDNYARSLGLNAVMRQQGLNFTLELKGELRPLPEQLLLHVIFPTSKAYDVDVVLSHQGLGRYIGELPEAITGNWMLQLQPFSEESLWRLHTNSVNFPAQSEILLLPKQE</sequence>
<dbReference type="InterPro" id="IPR008620">
    <property type="entry name" value="FixH"/>
</dbReference>
<dbReference type="Pfam" id="PF05751">
    <property type="entry name" value="FixH"/>
    <property type="match status" value="1"/>
</dbReference>
<dbReference type="RefSeq" id="WP_132701734.1">
    <property type="nucleotide sequence ID" value="NZ_SLZR01000008.1"/>
</dbReference>